<reference evidence="1 2" key="1">
    <citation type="submission" date="2019-05" db="EMBL/GenBank/DDBJ databases">
        <title>Whole genome sequence analysis of Cupriavidus campinensis S14E4C strain.</title>
        <authorList>
            <person name="Abbaszade G."/>
            <person name="Szabo A."/>
            <person name="Toumi M."/>
            <person name="Toth E."/>
        </authorList>
    </citation>
    <scope>NUCLEOTIDE SEQUENCE [LARGE SCALE GENOMIC DNA]</scope>
    <source>
        <strain evidence="1 2">S14E4C</strain>
    </source>
</reference>
<dbReference type="InterPro" id="IPR023346">
    <property type="entry name" value="Lysozyme-like_dom_sf"/>
</dbReference>
<dbReference type="SUPFAM" id="SSF53955">
    <property type="entry name" value="Lysozyme-like"/>
    <property type="match status" value="1"/>
</dbReference>
<comment type="caution">
    <text evidence="1">The sequence shown here is derived from an EMBL/GenBank/DDBJ whole genome shotgun (WGS) entry which is preliminary data.</text>
</comment>
<evidence type="ECO:0000313" key="2">
    <source>
        <dbReference type="Proteomes" id="UP000318943"/>
    </source>
</evidence>
<sequence length="698" mass="78659">MDLADEGEQFDPTYPIGVDRRWHGGCHIASRSQNEAVRAVADGEVVAYRVCQHLDGPDGAVKDSDLGFVLLRHETETGENCKLRFYSLYMHLRHLGGYGGNCNPKDLPEWLRMPSGIESGDGKKVSRKDVLGWIGQCNGRMYLHFEIFMTRADFEAYFSGTQLGRANPSTPASTDYWGDSYYVIPAGLPILAQPSGTVKDKLNGIEFPPLKGTTATARKLYIEVKFRSGQKLTRVWRDDGEGQRTLLTATPILEADYEYSMYARACALYPACPSDGYELLRFGRILSRPETLPAGNRATWFRVAFDQDKQGYVDIHNAGIQKLSDADFPSFMGWEKVSEGAGPFARDGLCDIDLLKNLLKDKNPGHNPYAGSSANKAMRYYVQMGEGVREKLRGMVCEMPSEWDGSNKEARYQKLKEPGEGDLAGFQRFMAFVGKAQFWDKTGLPSTTTEKLWFFHPLAFIRHFRKCGWLSEHEFEQIFPTTYTQKSGGKVTSAANALPAKLREKYRPILNRFIRKHLLAQSSKRIAHFLGQGAEESRTLTWMDERRSESSCNTLYGGKLGNDLPGDGYRFRGRGMKQLTGKYNYAEFWVYKGWIFRTSFSQSWWSRPKSVRPAIAEPDRLIHDDALTIETAAWYWEATPNSGGPHLRSTINATVDAAPVDEKSVRTVTVTINGGHNGLENRIHHTMRIYLIVGDGPK</sequence>
<dbReference type="InterPro" id="IPR011055">
    <property type="entry name" value="Dup_hybrid_motif"/>
</dbReference>
<organism evidence="1 2">
    <name type="scientific">Cupriavidus campinensis</name>
    <dbReference type="NCBI Taxonomy" id="151783"/>
    <lineage>
        <taxon>Bacteria</taxon>
        <taxon>Pseudomonadati</taxon>
        <taxon>Pseudomonadota</taxon>
        <taxon>Betaproteobacteria</taxon>
        <taxon>Burkholderiales</taxon>
        <taxon>Burkholderiaceae</taxon>
        <taxon>Cupriavidus</taxon>
    </lineage>
</organism>
<protein>
    <submittedName>
        <fullName evidence="1">Peptidase M23</fullName>
    </submittedName>
</protein>
<dbReference type="EMBL" id="VCIZ01000023">
    <property type="protein sequence ID" value="TSP09664.1"/>
    <property type="molecule type" value="Genomic_DNA"/>
</dbReference>
<gene>
    <name evidence="1" type="ORF">FGG12_26735</name>
</gene>
<dbReference type="Proteomes" id="UP000318943">
    <property type="component" value="Unassembled WGS sequence"/>
</dbReference>
<evidence type="ECO:0000313" key="1">
    <source>
        <dbReference type="EMBL" id="TSP09664.1"/>
    </source>
</evidence>
<accession>A0ABY3EFQ5</accession>
<dbReference type="Gene3D" id="2.70.70.10">
    <property type="entry name" value="Glucose Permease (Domain IIA)"/>
    <property type="match status" value="1"/>
</dbReference>
<dbReference type="CDD" id="cd12797">
    <property type="entry name" value="M23_peptidase"/>
    <property type="match status" value="1"/>
</dbReference>
<dbReference type="RefSeq" id="WP_144202736.1">
    <property type="nucleotide sequence ID" value="NZ_VCIZ01000023.1"/>
</dbReference>
<dbReference type="Gene3D" id="1.10.530.10">
    <property type="match status" value="1"/>
</dbReference>
<name>A0ABY3EFQ5_9BURK</name>
<keyword evidence="2" id="KW-1185">Reference proteome</keyword>
<proteinExistence type="predicted"/>